<evidence type="ECO:0000313" key="7">
    <source>
        <dbReference type="EMBL" id="AEH62949.1"/>
    </source>
</evidence>
<comment type="subcellular location">
    <subcellularLocation>
        <location evidence="1">Membrane</location>
        <topology evidence="1">Multi-pass membrane protein</topology>
    </subcellularLocation>
</comment>
<organism evidence="7 8">
    <name type="scientific">Zymomonas mobilis subsp. mobilis (strain ATCC 10988 / DSM 424 / LMG 404 / NCIMB 8938 / NRRL B-806 / ZM1)</name>
    <dbReference type="NCBI Taxonomy" id="555217"/>
    <lineage>
        <taxon>Bacteria</taxon>
        <taxon>Pseudomonadati</taxon>
        <taxon>Pseudomonadota</taxon>
        <taxon>Alphaproteobacteria</taxon>
        <taxon>Sphingomonadales</taxon>
        <taxon>Zymomonadaceae</taxon>
        <taxon>Zymomonas</taxon>
    </lineage>
</organism>
<dbReference type="OrthoDB" id="9802121at2"/>
<dbReference type="AlphaFoldDB" id="A0A0H3G2M6"/>
<feature type="transmembrane region" description="Helical" evidence="6">
    <location>
        <begin position="34"/>
        <end position="52"/>
    </location>
</feature>
<keyword evidence="3 6" id="KW-0812">Transmembrane</keyword>
<comment type="similarity">
    <text evidence="2">Belongs to the UPF0382 family.</text>
</comment>
<evidence type="ECO:0000256" key="6">
    <source>
        <dbReference type="SAM" id="Phobius"/>
    </source>
</evidence>
<evidence type="ECO:0000313" key="8">
    <source>
        <dbReference type="Proteomes" id="UP000001494"/>
    </source>
</evidence>
<name>A0A0H3G2M6_ZYMMA</name>
<dbReference type="InterPro" id="IPR006696">
    <property type="entry name" value="DUF423"/>
</dbReference>
<dbReference type="Proteomes" id="UP000001494">
    <property type="component" value="Chromosome"/>
</dbReference>
<dbReference type="Pfam" id="PF04241">
    <property type="entry name" value="DUF423"/>
    <property type="match status" value="1"/>
</dbReference>
<evidence type="ECO:0000256" key="5">
    <source>
        <dbReference type="ARBA" id="ARBA00023136"/>
    </source>
</evidence>
<dbReference type="GO" id="GO:0016020">
    <property type="term" value="C:membrane"/>
    <property type="evidence" value="ECO:0007669"/>
    <property type="project" value="UniProtKB-SubCell"/>
</dbReference>
<evidence type="ECO:0008006" key="9">
    <source>
        <dbReference type="Google" id="ProtNLM"/>
    </source>
</evidence>
<dbReference type="HOGENOM" id="CLU_096548_2_0_5"/>
<keyword evidence="4 6" id="KW-1133">Transmembrane helix</keyword>
<accession>A0A0H3G2M6</accession>
<gene>
    <name evidence="7" type="ordered locus">Zmob_1117</name>
</gene>
<dbReference type="PANTHER" id="PTHR43461:SF1">
    <property type="entry name" value="TRANSMEMBRANE PROTEIN 256"/>
    <property type="match status" value="1"/>
</dbReference>
<dbReference type="PANTHER" id="PTHR43461">
    <property type="entry name" value="TRANSMEMBRANE PROTEIN 256"/>
    <property type="match status" value="1"/>
</dbReference>
<protein>
    <recommendedName>
        <fullName evidence="9">DUF423 domain-containing protein</fullName>
    </recommendedName>
</protein>
<sequence precursor="true">MKRDYISALAALSAAIAVAFGAAGAHLFHDQAALWAKTGADFQLIHAVAVLAIRIKMPNKLPSLLLLIGAFLFSSSLYSLALDAPKIVAHIAPIGGSLMIAGWLVTAVFFWLGQSRHMNKKDRP</sequence>
<reference evidence="7 8" key="1">
    <citation type="journal article" date="2011" name="J. Bacteriol.">
        <title>Genome sequence of the ethanol-producing Zymomonas mobilis subsp. mobilis lectotype strain ATCC 10988.</title>
        <authorList>
            <person name="Pappas K.M."/>
            <person name="Kouvelis V.N."/>
            <person name="Saunders E."/>
            <person name="Brettin T.S."/>
            <person name="Bruce D."/>
            <person name="Detter C."/>
            <person name="Balakireva M."/>
            <person name="Han C.S."/>
            <person name="Savvakis G."/>
            <person name="Kyrpides N.C."/>
            <person name="Typas M.A."/>
        </authorList>
    </citation>
    <scope>NUCLEOTIDE SEQUENCE [LARGE SCALE GENOMIC DNA]</scope>
    <source>
        <strain evidence="8">ATCC 10988 / DSM 424 / CCUG 17860 / LMG 404 / NCIMB 8938 / NRRL B-806 / ZM1</strain>
    </source>
</reference>
<feature type="transmembrane region" description="Helical" evidence="6">
    <location>
        <begin position="64"/>
        <end position="81"/>
    </location>
</feature>
<dbReference type="EMBL" id="CP002850">
    <property type="protein sequence ID" value="AEH62949.1"/>
    <property type="molecule type" value="Genomic_DNA"/>
</dbReference>
<feature type="transmembrane region" description="Helical" evidence="6">
    <location>
        <begin position="87"/>
        <end position="113"/>
    </location>
</feature>
<evidence type="ECO:0000256" key="2">
    <source>
        <dbReference type="ARBA" id="ARBA00009694"/>
    </source>
</evidence>
<proteinExistence type="inferred from homology"/>
<evidence type="ECO:0000256" key="3">
    <source>
        <dbReference type="ARBA" id="ARBA00022692"/>
    </source>
</evidence>
<evidence type="ECO:0000256" key="1">
    <source>
        <dbReference type="ARBA" id="ARBA00004141"/>
    </source>
</evidence>
<dbReference type="KEGG" id="zmm:Zmob_1117"/>
<keyword evidence="5 6" id="KW-0472">Membrane</keyword>
<dbReference type="RefSeq" id="WP_014500877.1">
    <property type="nucleotide sequence ID" value="NC_017262.1"/>
</dbReference>
<dbReference type="eggNOG" id="COG2363">
    <property type="taxonomic scope" value="Bacteria"/>
</dbReference>
<evidence type="ECO:0000256" key="4">
    <source>
        <dbReference type="ARBA" id="ARBA00022989"/>
    </source>
</evidence>